<keyword evidence="2" id="KW-0812">Transmembrane</keyword>
<sequence length="272" mass="28529">MFCTNCGAALPDDAKYCTSCGAPAPVLGDEEVAGSGEGAPVDVDVSAFDEPTKLEDASAPKRRGMRPAAIAAIAIAVVAVLVGGGVLTWHFFFNAPARESTIERVDLEQPTTKDDATSGDADAEGDAQAEDTDAEADDSISTGNGADAASADGTDSGSSLGASSSGGADEPSSDASSSQDYILPNSSTELISEQDLEGLSDWELYIARNEIYARHGRGFKNKDLQEYFGSKSWYVERYTPEEFDANPTLSDIELQNVETIHNVEKARGSSHA</sequence>
<dbReference type="RefSeq" id="WP_087185640.1">
    <property type="nucleotide sequence ID" value="NZ_NFHO01000001.1"/>
</dbReference>
<name>A0A1Y3U6X8_9ACTN</name>
<organism evidence="4 5">
    <name type="scientific">Enorma massiliensis</name>
    <dbReference type="NCBI Taxonomy" id="1472761"/>
    <lineage>
        <taxon>Bacteria</taxon>
        <taxon>Bacillati</taxon>
        <taxon>Actinomycetota</taxon>
        <taxon>Coriobacteriia</taxon>
        <taxon>Coriobacteriales</taxon>
        <taxon>Coriobacteriaceae</taxon>
        <taxon>Enorma</taxon>
    </lineage>
</organism>
<dbReference type="AlphaFoldDB" id="A0A1Y3U6X8"/>
<evidence type="ECO:0000256" key="1">
    <source>
        <dbReference type="SAM" id="MobiDB-lite"/>
    </source>
</evidence>
<dbReference type="InterPro" id="IPR025582">
    <property type="entry name" value="YARHG_dom"/>
</dbReference>
<dbReference type="Pfam" id="PF13240">
    <property type="entry name" value="Zn_Ribbon_1"/>
    <property type="match status" value="1"/>
</dbReference>
<comment type="caution">
    <text evidence="4">The sequence shown here is derived from an EMBL/GenBank/DDBJ whole genome shotgun (WGS) entry which is preliminary data.</text>
</comment>
<dbReference type="eggNOG" id="COG1033">
    <property type="taxonomic scope" value="Bacteria"/>
</dbReference>
<dbReference type="Pfam" id="PF13308">
    <property type="entry name" value="YARHG"/>
    <property type="match status" value="1"/>
</dbReference>
<evidence type="ECO:0000313" key="4">
    <source>
        <dbReference type="EMBL" id="OUN44522.1"/>
    </source>
</evidence>
<accession>A0A1Y3U6X8</accession>
<feature type="domain" description="YARHG" evidence="3">
    <location>
        <begin position="179"/>
        <end position="265"/>
    </location>
</feature>
<feature type="compositionally biased region" description="Basic and acidic residues" evidence="1">
    <location>
        <begin position="103"/>
        <end position="116"/>
    </location>
</feature>
<dbReference type="PANTHER" id="PTHR40038:SF1">
    <property type="entry name" value="MEMBRANE-ASSOCIATED PROTEIN TCAA"/>
    <property type="match status" value="1"/>
</dbReference>
<feature type="region of interest" description="Disordered" evidence="1">
    <location>
        <begin position="103"/>
        <end position="181"/>
    </location>
</feature>
<gene>
    <name evidence="4" type="ORF">B5G21_00855</name>
</gene>
<keyword evidence="2" id="KW-0472">Membrane</keyword>
<dbReference type="SMART" id="SM01324">
    <property type="entry name" value="YARHG"/>
    <property type="match status" value="1"/>
</dbReference>
<feature type="transmembrane region" description="Helical" evidence="2">
    <location>
        <begin position="68"/>
        <end position="92"/>
    </location>
</feature>
<dbReference type="PANTHER" id="PTHR40038">
    <property type="entry name" value="MEMBRANE-ASSOCIATED PROTEIN TCAA"/>
    <property type="match status" value="1"/>
</dbReference>
<feature type="compositionally biased region" description="Acidic residues" evidence="1">
    <location>
        <begin position="121"/>
        <end position="138"/>
    </location>
</feature>
<evidence type="ECO:0000256" key="2">
    <source>
        <dbReference type="SAM" id="Phobius"/>
    </source>
</evidence>
<protein>
    <recommendedName>
        <fullName evidence="3">YARHG domain-containing protein</fullName>
    </recommendedName>
</protein>
<keyword evidence="5" id="KW-1185">Reference proteome</keyword>
<proteinExistence type="predicted"/>
<evidence type="ECO:0000313" key="5">
    <source>
        <dbReference type="Proteomes" id="UP000196560"/>
    </source>
</evidence>
<evidence type="ECO:0000259" key="3">
    <source>
        <dbReference type="SMART" id="SM01324"/>
    </source>
</evidence>
<reference evidence="5" key="1">
    <citation type="submission" date="2017-04" db="EMBL/GenBank/DDBJ databases">
        <title>Function of individual gut microbiota members based on whole genome sequencing of pure cultures obtained from chicken caecum.</title>
        <authorList>
            <person name="Medvecky M."/>
            <person name="Cejkova D."/>
            <person name="Polansky O."/>
            <person name="Karasova D."/>
            <person name="Kubasova T."/>
            <person name="Cizek A."/>
            <person name="Rychlik I."/>
        </authorList>
    </citation>
    <scope>NUCLEOTIDE SEQUENCE [LARGE SCALE GENOMIC DNA]</scope>
    <source>
        <strain evidence="5">An70</strain>
    </source>
</reference>
<dbReference type="Proteomes" id="UP000196560">
    <property type="component" value="Unassembled WGS sequence"/>
</dbReference>
<dbReference type="InterPro" id="IPR038434">
    <property type="entry name" value="YARHG_sf"/>
</dbReference>
<dbReference type="STRING" id="1118060.GCA_000311845_00937"/>
<dbReference type="InterPro" id="IPR026870">
    <property type="entry name" value="Zinc_ribbon_dom"/>
</dbReference>
<dbReference type="Gene3D" id="1.20.58.1690">
    <property type="match status" value="1"/>
</dbReference>
<keyword evidence="2" id="KW-1133">Transmembrane helix</keyword>
<feature type="compositionally biased region" description="Low complexity" evidence="1">
    <location>
        <begin position="141"/>
        <end position="169"/>
    </location>
</feature>
<dbReference type="EMBL" id="NFHO01000001">
    <property type="protein sequence ID" value="OUN44522.1"/>
    <property type="molecule type" value="Genomic_DNA"/>
</dbReference>